<comment type="caution">
    <text evidence="1">The sequence shown here is derived from an EMBL/GenBank/DDBJ whole genome shotgun (WGS) entry which is preliminary data.</text>
</comment>
<evidence type="ECO:0000313" key="2">
    <source>
        <dbReference type="Proteomes" id="UP000029590"/>
    </source>
</evidence>
<protein>
    <submittedName>
        <fullName evidence="1">Uncharacterized protein</fullName>
    </submittedName>
</protein>
<name>A0AAW3F7J6_BURGA</name>
<dbReference type="KEGG" id="bgo:BM43_1076"/>
<reference evidence="1 2" key="1">
    <citation type="submission" date="2014-04" db="EMBL/GenBank/DDBJ databases">
        <authorList>
            <person name="Bishop-Lilly K.A."/>
            <person name="Broomall S.M."/>
            <person name="Chain P.S."/>
            <person name="Chertkov O."/>
            <person name="Coyne S.R."/>
            <person name="Daligault H.E."/>
            <person name="Davenport K.W."/>
            <person name="Erkkila T."/>
            <person name="Frey K.G."/>
            <person name="Gibbons H.S."/>
            <person name="Gu W."/>
            <person name="Jaissle J."/>
            <person name="Johnson S.L."/>
            <person name="Koroleva G.I."/>
            <person name="Ladner J.T."/>
            <person name="Lo C.-C."/>
            <person name="Minogue T.D."/>
            <person name="Munk C."/>
            <person name="Palacios G.F."/>
            <person name="Redden C.L."/>
            <person name="Rosenzweig C.N."/>
            <person name="Scholz M.B."/>
            <person name="Teshima H."/>
            <person name="Xu Y."/>
        </authorList>
    </citation>
    <scope>NUCLEOTIDE SEQUENCE [LARGE SCALE GENOMIC DNA]</scope>
    <source>
        <strain evidence="2">gladioli</strain>
    </source>
</reference>
<dbReference type="EMBL" id="JPGG01000015">
    <property type="protein sequence ID" value="KGC16929.1"/>
    <property type="molecule type" value="Genomic_DNA"/>
</dbReference>
<organism evidence="1 2">
    <name type="scientific">Burkholderia gladioli</name>
    <name type="common">Pseudomonas marginata</name>
    <name type="synonym">Phytomonas marginata</name>
    <dbReference type="NCBI Taxonomy" id="28095"/>
    <lineage>
        <taxon>Bacteria</taxon>
        <taxon>Pseudomonadati</taxon>
        <taxon>Pseudomonadota</taxon>
        <taxon>Betaproteobacteria</taxon>
        <taxon>Burkholderiales</taxon>
        <taxon>Burkholderiaceae</taxon>
        <taxon>Burkholderia</taxon>
    </lineage>
</organism>
<dbReference type="RefSeq" id="WP_036049069.1">
    <property type="nucleotide sequence ID" value="NZ_CADEVY010000003.1"/>
</dbReference>
<gene>
    <name evidence="1" type="ORF">DM48_4569</name>
</gene>
<dbReference type="AlphaFoldDB" id="A0AAW3F7J6"/>
<proteinExistence type="predicted"/>
<sequence length="259" mass="29775">MSMSLVIMGMAKNMAMKQAQEFVKKKVIERWSQYRADKFYEAFLYEVAKQADSKFQSASLDDLLEKIGKRDTATSAIWDAYRHVCLSASKEIGPRVIGLLVAEIVQEDRTADESEERLFQAAENLTDADFESFVEYLREARSKPIGKPLRFARAHENVYQIEEQVSWTEYMTGAFESPHPINLGDSLGLWAARLRLLGIILEDRIEETHKVADDSERYIDGDKQVRIIHDYLVVKRECDRLMELVERAMEVRALSEAVG</sequence>
<accession>A0AAW3F7J6</accession>
<dbReference type="Proteomes" id="UP000029590">
    <property type="component" value="Unassembled WGS sequence"/>
</dbReference>
<evidence type="ECO:0000313" key="1">
    <source>
        <dbReference type="EMBL" id="KGC16929.1"/>
    </source>
</evidence>